<evidence type="ECO:0000313" key="4">
    <source>
        <dbReference type="EMBL" id="APG26295.1"/>
    </source>
</evidence>
<keyword evidence="5" id="KW-1185">Reference proteome</keyword>
<evidence type="ECO:0000259" key="3">
    <source>
        <dbReference type="Pfam" id="PF01551"/>
    </source>
</evidence>
<dbReference type="SUPFAM" id="SSF51261">
    <property type="entry name" value="Duplicated hybrid motif"/>
    <property type="match status" value="1"/>
</dbReference>
<dbReference type="PANTHER" id="PTHR21666:SF289">
    <property type="entry name" value="L-ALA--D-GLU ENDOPEPTIDASE"/>
    <property type="match status" value="1"/>
</dbReference>
<feature type="transmembrane region" description="Helical" evidence="2">
    <location>
        <begin position="20"/>
        <end position="39"/>
    </location>
</feature>
<dbReference type="InterPro" id="IPR011055">
    <property type="entry name" value="Dup_hybrid_motif"/>
</dbReference>
<dbReference type="InterPro" id="IPR050570">
    <property type="entry name" value="Cell_wall_metabolism_enzyme"/>
</dbReference>
<protein>
    <recommendedName>
        <fullName evidence="3">M23ase beta-sheet core domain-containing protein</fullName>
    </recommendedName>
</protein>
<dbReference type="CDD" id="cd12797">
    <property type="entry name" value="M23_peptidase"/>
    <property type="match status" value="1"/>
</dbReference>
<keyword evidence="1" id="KW-0732">Signal</keyword>
<dbReference type="InterPro" id="IPR016047">
    <property type="entry name" value="M23ase_b-sheet_dom"/>
</dbReference>
<organism evidence="4 5">
    <name type="scientific">Syntrophotalea acetylenica</name>
    <name type="common">Pelobacter acetylenicus</name>
    <dbReference type="NCBI Taxonomy" id="29542"/>
    <lineage>
        <taxon>Bacteria</taxon>
        <taxon>Pseudomonadati</taxon>
        <taxon>Thermodesulfobacteriota</taxon>
        <taxon>Desulfuromonadia</taxon>
        <taxon>Desulfuromonadales</taxon>
        <taxon>Syntrophotaleaceae</taxon>
        <taxon>Syntrophotalea</taxon>
    </lineage>
</organism>
<dbReference type="Proteomes" id="UP000182264">
    <property type="component" value="Chromosome"/>
</dbReference>
<dbReference type="PANTHER" id="PTHR21666">
    <property type="entry name" value="PEPTIDASE-RELATED"/>
    <property type="match status" value="1"/>
</dbReference>
<dbReference type="STRING" id="29542.A6070_03790"/>
<evidence type="ECO:0000313" key="5">
    <source>
        <dbReference type="Proteomes" id="UP000182264"/>
    </source>
</evidence>
<evidence type="ECO:0000256" key="2">
    <source>
        <dbReference type="SAM" id="Phobius"/>
    </source>
</evidence>
<dbReference type="Pfam" id="PF01551">
    <property type="entry name" value="Peptidase_M23"/>
    <property type="match status" value="1"/>
</dbReference>
<evidence type="ECO:0000256" key="1">
    <source>
        <dbReference type="ARBA" id="ARBA00022729"/>
    </source>
</evidence>
<reference evidence="4 5" key="1">
    <citation type="journal article" date="2017" name="Genome Announc.">
        <title>Complete Genome Sequences of Two Acetylene-Fermenting Pelobacter acetylenicus Strains.</title>
        <authorList>
            <person name="Sutton J.M."/>
            <person name="Baesman S.M."/>
            <person name="Fierst J.L."/>
            <person name="Poret-Peterson A.T."/>
            <person name="Oremland R.S."/>
            <person name="Dunlap D.S."/>
            <person name="Akob D.M."/>
        </authorList>
    </citation>
    <scope>NUCLEOTIDE SEQUENCE [LARGE SCALE GENOMIC DNA]</scope>
    <source>
        <strain evidence="4 5">DSM 3247</strain>
    </source>
</reference>
<gene>
    <name evidence="4" type="ORF">A7E75_09790</name>
</gene>
<dbReference type="AlphaFoldDB" id="A0A1L3GK85"/>
<dbReference type="GO" id="GO:0004222">
    <property type="term" value="F:metalloendopeptidase activity"/>
    <property type="evidence" value="ECO:0007669"/>
    <property type="project" value="TreeGrafter"/>
</dbReference>
<keyword evidence="2" id="KW-1133">Transmembrane helix</keyword>
<sequence>MIIPDGHHRIRRFQAGRRRLRLLGVALVVAGVILSGLAYHCFRMQLDYAELQRLRTEKSVYRQKLRSMAGQLQSLRKEMVVLASNDTKVRLMTKLAKPVEGVPAGIGGPVESDPGLELSGVQRQIDEIRRSIDLRRASLEELQGALNDQRSLFAARPAGKPVKGWITSGFGLRRSPFGGGRRMHCGLDIAARIGTPITAPADGVIKRVATAPDYGKMVVIDHGYGYQTVYGHTSKVFVKAGQRVRRGDIIAAVGNTGRSTGPHLHYEVHLNGMPVNPQKFL</sequence>
<dbReference type="FunFam" id="2.70.70.10:FF:000006">
    <property type="entry name" value="M23 family peptidase"/>
    <property type="match status" value="1"/>
</dbReference>
<dbReference type="EMBL" id="CP015518">
    <property type="protein sequence ID" value="APG26295.1"/>
    <property type="molecule type" value="Genomic_DNA"/>
</dbReference>
<name>A0A1L3GK85_SYNAC</name>
<accession>A0A1L3GK85</accession>
<keyword evidence="2" id="KW-0472">Membrane</keyword>
<proteinExistence type="predicted"/>
<keyword evidence="2" id="KW-0812">Transmembrane</keyword>
<feature type="domain" description="M23ase beta-sheet core" evidence="3">
    <location>
        <begin position="182"/>
        <end position="277"/>
    </location>
</feature>
<dbReference type="Gene3D" id="2.70.70.10">
    <property type="entry name" value="Glucose Permease (Domain IIA)"/>
    <property type="match status" value="1"/>
</dbReference>